<keyword evidence="9" id="KW-1185">Reference proteome</keyword>
<keyword evidence="4" id="KW-0520">NAD</keyword>
<dbReference type="InterPro" id="IPR043472">
    <property type="entry name" value="Macro_dom-like"/>
</dbReference>
<protein>
    <submittedName>
        <fullName evidence="8">PAR14-like protein</fullName>
    </submittedName>
</protein>
<dbReference type="PANTHER" id="PTHR14453">
    <property type="entry name" value="PARP/ZINC FINGER CCCH TYPE DOMAIN CONTAINING PROTEIN"/>
    <property type="match status" value="1"/>
</dbReference>
<evidence type="ECO:0000313" key="8">
    <source>
        <dbReference type="EMBL" id="WAR21292.1"/>
    </source>
</evidence>
<gene>
    <name evidence="8" type="ORF">MAR_015266</name>
</gene>
<evidence type="ECO:0000256" key="1">
    <source>
        <dbReference type="ARBA" id="ARBA00004123"/>
    </source>
</evidence>
<evidence type="ECO:0000256" key="5">
    <source>
        <dbReference type="ARBA" id="ARBA00023242"/>
    </source>
</evidence>
<dbReference type="Gene3D" id="3.40.220.10">
    <property type="entry name" value="Leucine Aminopeptidase, subunit E, domain 1"/>
    <property type="match status" value="1"/>
</dbReference>
<evidence type="ECO:0000256" key="3">
    <source>
        <dbReference type="ARBA" id="ARBA00022679"/>
    </source>
</evidence>
<feature type="region of interest" description="Disordered" evidence="6">
    <location>
        <begin position="1066"/>
        <end position="1086"/>
    </location>
</feature>
<evidence type="ECO:0000313" key="9">
    <source>
        <dbReference type="Proteomes" id="UP001164746"/>
    </source>
</evidence>
<evidence type="ECO:0000256" key="2">
    <source>
        <dbReference type="ARBA" id="ARBA00022676"/>
    </source>
</evidence>
<organism evidence="8 9">
    <name type="scientific">Mya arenaria</name>
    <name type="common">Soft-shell clam</name>
    <dbReference type="NCBI Taxonomy" id="6604"/>
    <lineage>
        <taxon>Eukaryota</taxon>
        <taxon>Metazoa</taxon>
        <taxon>Spiralia</taxon>
        <taxon>Lophotrochozoa</taxon>
        <taxon>Mollusca</taxon>
        <taxon>Bivalvia</taxon>
        <taxon>Autobranchia</taxon>
        <taxon>Heteroconchia</taxon>
        <taxon>Euheterodonta</taxon>
        <taxon>Imparidentia</taxon>
        <taxon>Neoheterodontei</taxon>
        <taxon>Myida</taxon>
        <taxon>Myoidea</taxon>
        <taxon>Myidae</taxon>
        <taxon>Mya</taxon>
    </lineage>
</organism>
<evidence type="ECO:0000256" key="6">
    <source>
        <dbReference type="SAM" id="MobiDB-lite"/>
    </source>
</evidence>
<evidence type="ECO:0000259" key="7">
    <source>
        <dbReference type="PROSITE" id="PS51154"/>
    </source>
</evidence>
<sequence length="1168" mass="132693">MGTDGAIWYTNCVEGQDDVGNLPTWILPLIKYNLLIQKPNSDTTIELENVFDQYALHYMVTLKPNQFERSLGKHNLAYDKSSQGNCNTIRFHCNEDISPDQIYDIVENILKSRCQYKIDFQSKDGQNFSRQIKAKPPLQVIERKAAVIKQSKNFICVSENADCIDMLLIEMGYSERQVVQTQQFAPNLSSLGIEDAFLHPHIQEINVEHYQRTCTILWRGRAKRKGEDIIGEFLTNFSETNITFVEEELSQSYTNLVCKFIFDENGNINHQYDHFLKRQIDRKRKAICPFYSLVHQDGRIVLYGKAGSVDILKKVIQESVSKHSLKKTLFEERDVLKFLEKHKEKFWYDTRSGTLLCTKDLTSAVIRICKSRLLSQRLEVKIEPELLVTFLQRNGGDLMELAKRHGFDILFDGKDIILESSLNDNCKEIQSALQKAVADRRIIIPVDLPFNETIEHIQTIMDKIQCSWCLHCNNPKAVIVSKDLCKSWIDPFGSTKIWVTEMGTDIPCTDLGIVLTADMIRHLGISNCNTVEDSSKTSNEGCRQKETFYGPFPVSYTCVSCREIHLTGVKVTQNERLVDTFIKEITLSRDKGCRSLCVFATIGEREEEPASGEIISQFVNAVREVVHQQRPTFTQNVYIVVDKSHIVEAKEQVELSLSQTFNVFRQAKYQAEKNCAGRTITVTLVEESITKSASDAIVSTTSGNLDLSKGSANIEIVRADGQELQNEYEVFYPKGIEKGIIAFCKTHRLRKENVKYILLGVLDDYSFKSFQVNVNTFVKSCLILAEELQCKSVSLPVIGVETLKYPRRETIAFVLDAIDEYSLEVKDSDITKVNIVCAKNDRKTIDAFNAEKWRRSKGFNVSPEKGPTAFKGQTLVSSNFHSTKVTLVSACEYSLWPSFAVQVMFSKELKGRNARNKEFKLKKAMVDPATWNDELHFKTIESLKKECIINELKGVLNDERITFLIWKLDSKSRMSYSDQIVLTVSSLETMLKPRNCCLQNVVLLLEDSSAIQHLYTRIHDDSTISWKLIFEETASESLEIIGKTPECALKAKKEVLQLIAETKNSIESSQNGQKSPNEVEESQTNDTEDYVNSCFHDLAISSTLNAGIVRFLGEGLTRWACVVRETFNVTLDLSNSESVTVSGDLKNILSFETYLHTGFPNNPLSASD</sequence>
<feature type="compositionally biased region" description="Polar residues" evidence="6">
    <location>
        <begin position="1066"/>
        <end position="1076"/>
    </location>
</feature>
<evidence type="ECO:0000256" key="4">
    <source>
        <dbReference type="ARBA" id="ARBA00023027"/>
    </source>
</evidence>
<keyword evidence="3" id="KW-0808">Transferase</keyword>
<dbReference type="Proteomes" id="UP001164746">
    <property type="component" value="Chromosome 12"/>
</dbReference>
<dbReference type="InterPro" id="IPR052056">
    <property type="entry name" value="Mono-ARTD/PARP"/>
</dbReference>
<dbReference type="EMBL" id="CP111023">
    <property type="protein sequence ID" value="WAR21292.1"/>
    <property type="molecule type" value="Genomic_DNA"/>
</dbReference>
<accession>A0ABY7FGP6</accession>
<reference evidence="8" key="1">
    <citation type="submission" date="2022-11" db="EMBL/GenBank/DDBJ databases">
        <title>Centuries of genome instability and evolution in soft-shell clam transmissible cancer (bioRxiv).</title>
        <authorList>
            <person name="Hart S.F.M."/>
            <person name="Yonemitsu M.A."/>
            <person name="Giersch R.M."/>
            <person name="Beal B.F."/>
            <person name="Arriagada G."/>
            <person name="Davis B.W."/>
            <person name="Ostrander E.A."/>
            <person name="Goff S.P."/>
            <person name="Metzger M.J."/>
        </authorList>
    </citation>
    <scope>NUCLEOTIDE SEQUENCE</scope>
    <source>
        <strain evidence="8">MELC-2E11</strain>
        <tissue evidence="8">Siphon/mantle</tissue>
    </source>
</reference>
<dbReference type="SUPFAM" id="SSF52949">
    <property type="entry name" value="Macro domain-like"/>
    <property type="match status" value="1"/>
</dbReference>
<dbReference type="PROSITE" id="PS51154">
    <property type="entry name" value="MACRO"/>
    <property type="match status" value="1"/>
</dbReference>
<proteinExistence type="predicted"/>
<keyword evidence="5" id="KW-0539">Nucleus</keyword>
<comment type="subcellular location">
    <subcellularLocation>
        <location evidence="1">Nucleus</location>
    </subcellularLocation>
</comment>
<name>A0ABY7FGP6_MYAAR</name>
<feature type="domain" description="Macro" evidence="7">
    <location>
        <begin position="669"/>
        <end position="834"/>
    </location>
</feature>
<dbReference type="InterPro" id="IPR002589">
    <property type="entry name" value="Macro_dom"/>
</dbReference>
<keyword evidence="2" id="KW-0328">Glycosyltransferase</keyword>
<dbReference type="PANTHER" id="PTHR14453:SF67">
    <property type="entry name" value="POLY [ADP-RIBOSE] POLYMERASE"/>
    <property type="match status" value="1"/>
</dbReference>